<evidence type="ECO:0000313" key="1">
    <source>
        <dbReference type="EMBL" id="MBF9072371.1"/>
    </source>
</evidence>
<dbReference type="SUPFAM" id="SSF103032">
    <property type="entry name" value="Hypothetical protein YwqG"/>
    <property type="match status" value="1"/>
</dbReference>
<accession>A0A931B941</accession>
<dbReference type="InterPro" id="IPR015315">
    <property type="entry name" value="DUF1963"/>
</dbReference>
<dbReference type="EMBL" id="JADPRT010000016">
    <property type="protein sequence ID" value="MBF9072371.1"/>
    <property type="molecule type" value="Genomic_DNA"/>
</dbReference>
<dbReference type="Gene3D" id="2.30.320.10">
    <property type="entry name" value="YwqG-like"/>
    <property type="match status" value="1"/>
</dbReference>
<organism evidence="1 2">
    <name type="scientific">Streptacidiphilus fuscans</name>
    <dbReference type="NCBI Taxonomy" id="2789292"/>
    <lineage>
        <taxon>Bacteria</taxon>
        <taxon>Bacillati</taxon>
        <taxon>Actinomycetota</taxon>
        <taxon>Actinomycetes</taxon>
        <taxon>Kitasatosporales</taxon>
        <taxon>Streptomycetaceae</taxon>
        <taxon>Streptacidiphilus</taxon>
    </lineage>
</organism>
<gene>
    <name evidence="1" type="ORF">I2501_30535</name>
</gene>
<name>A0A931B941_9ACTN</name>
<sequence>MPGGFAERSILRRSQGRWLSVLSGIISAVTTSLESYEALAAEHLPPDAAARWTALLRPCVRLRKASGTEPTAAQLGGKPLLPAGTPWPEWPDHGPLSFIASINCAALPRDGVHPVFPADGTLLLFYFDGQIDDGDAMVWAADPETWAGARVLYVPAGTQSATAATPTGLDPYPRVDLTAAARCSVPDPWHPRSLAALTNDDAPLDPREIPSHIKTFMDAVYSGNNSIGHQVGGHAHPVQGPVEYEIAHAMLGSKTLWTDPRLDEEAQRWLLLAQIDTDTDANMTWGDCGTLYWLIRPEDLAARRFEEAKLTWQCC</sequence>
<dbReference type="PANTHER" id="PTHR36436">
    <property type="entry name" value="SLL5081 PROTEIN"/>
    <property type="match status" value="1"/>
</dbReference>
<dbReference type="PANTHER" id="PTHR36436:SF6">
    <property type="entry name" value="SLL5081 PROTEIN"/>
    <property type="match status" value="1"/>
</dbReference>
<comment type="caution">
    <text evidence="1">The sequence shown here is derived from an EMBL/GenBank/DDBJ whole genome shotgun (WGS) entry which is preliminary data.</text>
</comment>
<dbReference type="Proteomes" id="UP000657385">
    <property type="component" value="Unassembled WGS sequence"/>
</dbReference>
<evidence type="ECO:0000313" key="2">
    <source>
        <dbReference type="Proteomes" id="UP000657385"/>
    </source>
</evidence>
<dbReference type="AlphaFoldDB" id="A0A931B941"/>
<dbReference type="InterPro" id="IPR035948">
    <property type="entry name" value="YwqG-like_sf"/>
</dbReference>
<keyword evidence="2" id="KW-1185">Reference proteome</keyword>
<protein>
    <submittedName>
        <fullName evidence="1">DUF1963 domain-containing protein</fullName>
    </submittedName>
</protein>
<dbReference type="Pfam" id="PF09234">
    <property type="entry name" value="DUF1963"/>
    <property type="match status" value="1"/>
</dbReference>
<proteinExistence type="predicted"/>
<reference evidence="1" key="1">
    <citation type="submission" date="2020-11" db="EMBL/GenBank/DDBJ databases">
        <title>Isolation and identification of active actinomycetes.</title>
        <authorList>
            <person name="Yu B."/>
        </authorList>
    </citation>
    <scope>NUCLEOTIDE SEQUENCE</scope>
    <source>
        <strain evidence="1">NEAU-YB345</strain>
    </source>
</reference>